<organism evidence="4 5">
    <name type="scientific">Actinokineospora auranticolor</name>
    <dbReference type="NCBI Taxonomy" id="155976"/>
    <lineage>
        <taxon>Bacteria</taxon>
        <taxon>Bacillati</taxon>
        <taxon>Actinomycetota</taxon>
        <taxon>Actinomycetes</taxon>
        <taxon>Pseudonocardiales</taxon>
        <taxon>Pseudonocardiaceae</taxon>
        <taxon>Actinokineospora</taxon>
    </lineage>
</organism>
<keyword evidence="2" id="KW-0812">Transmembrane</keyword>
<keyword evidence="2" id="KW-0472">Membrane</keyword>
<feature type="compositionally biased region" description="Basic and acidic residues" evidence="1">
    <location>
        <begin position="328"/>
        <end position="337"/>
    </location>
</feature>
<evidence type="ECO:0000256" key="2">
    <source>
        <dbReference type="SAM" id="Phobius"/>
    </source>
</evidence>
<evidence type="ECO:0000313" key="4">
    <source>
        <dbReference type="EMBL" id="PPK63574.1"/>
    </source>
</evidence>
<feature type="transmembrane region" description="Helical" evidence="2">
    <location>
        <begin position="215"/>
        <end position="236"/>
    </location>
</feature>
<dbReference type="Proteomes" id="UP000239203">
    <property type="component" value="Unassembled WGS sequence"/>
</dbReference>
<keyword evidence="3" id="KW-0732">Signal</keyword>
<reference evidence="4 5" key="1">
    <citation type="submission" date="2018-02" db="EMBL/GenBank/DDBJ databases">
        <title>Genomic Encyclopedia of Archaeal and Bacterial Type Strains, Phase II (KMG-II): from individual species to whole genera.</title>
        <authorList>
            <person name="Goeker M."/>
        </authorList>
    </citation>
    <scope>NUCLEOTIDE SEQUENCE [LARGE SCALE GENOMIC DNA]</scope>
    <source>
        <strain evidence="4 5">YU 961-1</strain>
    </source>
</reference>
<name>A0A2S6GEA8_9PSEU</name>
<gene>
    <name evidence="4" type="ORF">CLV40_127102</name>
</gene>
<comment type="caution">
    <text evidence="4">The sequence shown here is derived from an EMBL/GenBank/DDBJ whole genome shotgun (WGS) entry which is preliminary data.</text>
</comment>
<protein>
    <submittedName>
        <fullName evidence="4">Uncharacterized protein</fullName>
    </submittedName>
</protein>
<dbReference type="AlphaFoldDB" id="A0A2S6GEA8"/>
<feature type="region of interest" description="Disordered" evidence="1">
    <location>
        <begin position="303"/>
        <end position="337"/>
    </location>
</feature>
<sequence length="337" mass="35135">MGRLIAATVALVTAALVLGATPAVAQEVGDSLRVTVTLDGQDITDRTVTLDPGKPAELSVTAENRGPTAQKVRLIRISGVALALTFFAYDTNLPFEVPSGGRVVRTFPLDVRDLDGQATGLLPTSVELLAEDRTVLGGVDTIADVRGTVWSVYGLFGLLMLALTAAIWATVLFALARHRLSPNRFRRALRFLPAGLGTGLVAVVTLSVLRLVPPVALVEIPIVLGAAAIAMVLGFLTPHPVPPLPTPDAPLDGPTVGMTARYTGAQPPVVAQPEYGTQVTPAAPTSIHQQAGLLDEFIKDDHAGATQALPVPPTDATQALPAPGAAKPDPDTPRWPE</sequence>
<proteinExistence type="predicted"/>
<dbReference type="EMBL" id="PTIX01000027">
    <property type="protein sequence ID" value="PPK63574.1"/>
    <property type="molecule type" value="Genomic_DNA"/>
</dbReference>
<keyword evidence="5" id="KW-1185">Reference proteome</keyword>
<evidence type="ECO:0000256" key="1">
    <source>
        <dbReference type="SAM" id="MobiDB-lite"/>
    </source>
</evidence>
<feature type="transmembrane region" description="Helical" evidence="2">
    <location>
        <begin position="188"/>
        <end position="209"/>
    </location>
</feature>
<feature type="chain" id="PRO_5015466063" evidence="3">
    <location>
        <begin position="26"/>
        <end position="337"/>
    </location>
</feature>
<feature type="transmembrane region" description="Helical" evidence="2">
    <location>
        <begin position="150"/>
        <end position="176"/>
    </location>
</feature>
<accession>A0A2S6GEA8</accession>
<evidence type="ECO:0000313" key="5">
    <source>
        <dbReference type="Proteomes" id="UP000239203"/>
    </source>
</evidence>
<feature type="signal peptide" evidence="3">
    <location>
        <begin position="1"/>
        <end position="25"/>
    </location>
</feature>
<keyword evidence="2" id="KW-1133">Transmembrane helix</keyword>
<evidence type="ECO:0000256" key="3">
    <source>
        <dbReference type="SAM" id="SignalP"/>
    </source>
</evidence>